<feature type="domain" description="Response regulatory" evidence="2">
    <location>
        <begin position="98"/>
        <end position="212"/>
    </location>
</feature>
<dbReference type="AlphaFoldDB" id="A0A5J9T8D5"/>
<gene>
    <name evidence="3" type="ORF">EJB05_47295</name>
</gene>
<reference evidence="3 4" key="1">
    <citation type="journal article" date="2019" name="Sci. Rep.">
        <title>A high-quality genome of Eragrostis curvula grass provides insights into Poaceae evolution and supports new strategies to enhance forage quality.</title>
        <authorList>
            <person name="Carballo J."/>
            <person name="Santos B.A.C.M."/>
            <person name="Zappacosta D."/>
            <person name="Garbus I."/>
            <person name="Selva J.P."/>
            <person name="Gallo C.A."/>
            <person name="Diaz A."/>
            <person name="Albertini E."/>
            <person name="Caccamo M."/>
            <person name="Echenique V."/>
        </authorList>
    </citation>
    <scope>NUCLEOTIDE SEQUENCE [LARGE SCALE GENOMIC DNA]</scope>
    <source>
        <strain evidence="4">cv. Victoria</strain>
        <tissue evidence="3">Leaf</tissue>
    </source>
</reference>
<dbReference type="GO" id="GO:0000160">
    <property type="term" value="P:phosphorelay signal transduction system"/>
    <property type="evidence" value="ECO:0007669"/>
    <property type="project" value="InterPro"/>
</dbReference>
<feature type="non-terminal residue" evidence="3">
    <location>
        <position position="1"/>
    </location>
</feature>
<dbReference type="OrthoDB" id="619139at2759"/>
<keyword evidence="4" id="KW-1185">Reference proteome</keyword>
<organism evidence="3 4">
    <name type="scientific">Eragrostis curvula</name>
    <name type="common">weeping love grass</name>
    <dbReference type="NCBI Taxonomy" id="38414"/>
    <lineage>
        <taxon>Eukaryota</taxon>
        <taxon>Viridiplantae</taxon>
        <taxon>Streptophyta</taxon>
        <taxon>Embryophyta</taxon>
        <taxon>Tracheophyta</taxon>
        <taxon>Spermatophyta</taxon>
        <taxon>Magnoliopsida</taxon>
        <taxon>Liliopsida</taxon>
        <taxon>Poales</taxon>
        <taxon>Poaceae</taxon>
        <taxon>PACMAD clade</taxon>
        <taxon>Chloridoideae</taxon>
        <taxon>Eragrostideae</taxon>
        <taxon>Eragrostidinae</taxon>
        <taxon>Eragrostis</taxon>
    </lineage>
</organism>
<name>A0A5J9T8D5_9POAL</name>
<proteinExistence type="predicted"/>
<evidence type="ECO:0000313" key="3">
    <source>
        <dbReference type="EMBL" id="TVU07248.1"/>
    </source>
</evidence>
<evidence type="ECO:0000256" key="1">
    <source>
        <dbReference type="PROSITE-ProRule" id="PRU00169"/>
    </source>
</evidence>
<dbReference type="CDD" id="cd17546">
    <property type="entry name" value="REC_hyHK_CKI1_RcsC-like"/>
    <property type="match status" value="1"/>
</dbReference>
<comment type="caution">
    <text evidence="3">The sequence shown here is derived from an EMBL/GenBank/DDBJ whole genome shotgun (WGS) entry which is preliminary data.</text>
</comment>
<dbReference type="EMBL" id="RWGY01000045">
    <property type="protein sequence ID" value="TVU07248.1"/>
    <property type="molecule type" value="Genomic_DNA"/>
</dbReference>
<dbReference type="PANTHER" id="PTHR43228">
    <property type="entry name" value="TWO-COMPONENT RESPONSE REGULATOR"/>
    <property type="match status" value="1"/>
</dbReference>
<dbReference type="Gramene" id="TVU07248">
    <property type="protein sequence ID" value="TVU07248"/>
    <property type="gene ID" value="EJB05_47295"/>
</dbReference>
<evidence type="ECO:0000313" key="4">
    <source>
        <dbReference type="Proteomes" id="UP000324897"/>
    </source>
</evidence>
<keyword evidence="1" id="KW-0597">Phosphoprotein</keyword>
<dbReference type="Pfam" id="PF00072">
    <property type="entry name" value="Response_reg"/>
    <property type="match status" value="1"/>
</dbReference>
<dbReference type="PROSITE" id="PS50110">
    <property type="entry name" value="RESPONSE_REGULATORY"/>
    <property type="match status" value="1"/>
</dbReference>
<evidence type="ECO:0000259" key="2">
    <source>
        <dbReference type="PROSITE" id="PS50110"/>
    </source>
</evidence>
<dbReference type="PANTHER" id="PTHR43228:SF24">
    <property type="entry name" value="TWO-COMPONENT RESPONSE REGULATOR ORR42"/>
    <property type="match status" value="1"/>
</dbReference>
<dbReference type="SMART" id="SM00448">
    <property type="entry name" value="REC"/>
    <property type="match status" value="1"/>
</dbReference>
<protein>
    <recommendedName>
        <fullName evidence="2">Response regulatory domain-containing protein</fullName>
    </recommendedName>
</protein>
<dbReference type="Gene3D" id="3.40.50.2300">
    <property type="match status" value="1"/>
</dbReference>
<dbReference type="InterPro" id="IPR011006">
    <property type="entry name" value="CheY-like_superfamily"/>
</dbReference>
<feature type="modified residue" description="4-aspartylphosphate" evidence="1">
    <location>
        <position position="148"/>
    </location>
</feature>
<sequence length="219" mass="24517">MPMDEVITTQVENQNELNVRIKIQSNRKNSTGGEIFQIWCWKLLGMAFPIKWPVMQHSGRHRSSCKKSASSQSLDVFSSTFRILLLLMAFKNQEAAPRALVVEDVKLDRIILSAMLRKYKCKTTVAHNGKEAMDLFLEGNTFDIVFCDKDMPVMTGPEAVAKIRALGAHEVKIIGVSADSDGMKAFMSAGADVFVPKPMKISIIDSLLQEVIKQKNMRP</sequence>
<dbReference type="InterPro" id="IPR001789">
    <property type="entry name" value="Sig_transdc_resp-reg_receiver"/>
</dbReference>
<accession>A0A5J9T8D5</accession>
<dbReference type="Proteomes" id="UP000324897">
    <property type="component" value="Unassembled WGS sequence"/>
</dbReference>
<dbReference type="SUPFAM" id="SSF52172">
    <property type="entry name" value="CheY-like"/>
    <property type="match status" value="1"/>
</dbReference>
<dbReference type="InterPro" id="IPR052048">
    <property type="entry name" value="ST_Response_Regulator"/>
</dbReference>